<keyword evidence="1" id="KW-0472">Membrane</keyword>
<dbReference type="InterPro" id="IPR026505">
    <property type="entry name" value="Solute_c_fam_35_mem_F3/F4"/>
</dbReference>
<dbReference type="InterPro" id="IPR000620">
    <property type="entry name" value="EamA_dom"/>
</dbReference>
<dbReference type="Pfam" id="PF00892">
    <property type="entry name" value="EamA"/>
    <property type="match status" value="1"/>
</dbReference>
<dbReference type="Proteomes" id="UP000789759">
    <property type="component" value="Unassembled WGS sequence"/>
</dbReference>
<dbReference type="InterPro" id="IPR037185">
    <property type="entry name" value="EmrE-like"/>
</dbReference>
<feature type="transmembrane region" description="Helical" evidence="1">
    <location>
        <begin position="259"/>
        <end position="277"/>
    </location>
</feature>
<feature type="transmembrane region" description="Helical" evidence="1">
    <location>
        <begin position="21"/>
        <end position="39"/>
    </location>
</feature>
<evidence type="ECO:0000259" key="2">
    <source>
        <dbReference type="Pfam" id="PF00892"/>
    </source>
</evidence>
<organism evidence="3 4">
    <name type="scientific">Cetraspora pellucida</name>
    <dbReference type="NCBI Taxonomy" id="1433469"/>
    <lineage>
        <taxon>Eukaryota</taxon>
        <taxon>Fungi</taxon>
        <taxon>Fungi incertae sedis</taxon>
        <taxon>Mucoromycota</taxon>
        <taxon>Glomeromycotina</taxon>
        <taxon>Glomeromycetes</taxon>
        <taxon>Diversisporales</taxon>
        <taxon>Gigasporaceae</taxon>
        <taxon>Cetraspora</taxon>
    </lineage>
</organism>
<dbReference type="PANTHER" id="PTHR19346">
    <property type="entry name" value="SUGAR PHOSPHATE TRANSPORTER DOMAIN-CONTAINING PROTEIN"/>
    <property type="match status" value="1"/>
</dbReference>
<feature type="transmembrane region" description="Helical" evidence="1">
    <location>
        <begin position="89"/>
        <end position="109"/>
    </location>
</feature>
<comment type="caution">
    <text evidence="3">The sequence shown here is derived from an EMBL/GenBank/DDBJ whole genome shotgun (WGS) entry which is preliminary data.</text>
</comment>
<dbReference type="PANTHER" id="PTHR19346:SF4">
    <property type="entry name" value="SUGAR PHOSPHATE TRANSPORTER DOMAIN-CONTAINING PROTEIN"/>
    <property type="match status" value="1"/>
</dbReference>
<feature type="domain" description="EamA" evidence="2">
    <location>
        <begin position="134"/>
        <end position="276"/>
    </location>
</feature>
<dbReference type="GO" id="GO:0016020">
    <property type="term" value="C:membrane"/>
    <property type="evidence" value="ECO:0007669"/>
    <property type="project" value="InterPro"/>
</dbReference>
<reference evidence="3" key="1">
    <citation type="submission" date="2021-06" db="EMBL/GenBank/DDBJ databases">
        <authorList>
            <person name="Kallberg Y."/>
            <person name="Tangrot J."/>
            <person name="Rosling A."/>
        </authorList>
    </citation>
    <scope>NUCLEOTIDE SEQUENCE</scope>
    <source>
        <strain evidence="3">FL966</strain>
    </source>
</reference>
<dbReference type="AlphaFoldDB" id="A0A9N9EXU9"/>
<dbReference type="OrthoDB" id="10062838at2759"/>
<proteinExistence type="predicted"/>
<feature type="transmembrane region" description="Helical" evidence="1">
    <location>
        <begin position="204"/>
        <end position="226"/>
    </location>
</feature>
<keyword evidence="1" id="KW-1133">Transmembrane helix</keyword>
<feature type="transmembrane region" description="Helical" evidence="1">
    <location>
        <begin position="169"/>
        <end position="192"/>
    </location>
</feature>
<feature type="transmembrane region" description="Helical" evidence="1">
    <location>
        <begin position="232"/>
        <end position="252"/>
    </location>
</feature>
<sequence>MENSPLLPIRESDTNISGRKFYNTLVLGILCACIASFVIQTEYMTEFIEIGSELVSRVRSIRQVDYIDTENEEGSDVQDMLVFLLGESINIGKVCSVFLSIAGVIIMTMNQKDQTPKHDIGGHSEVGDNGIIFTGDLVALFGAVTYGLYEVLYKKYGSPPTPSILFSNTITGLIGIFTLIFLWVPIPILHYMEIEEFCLPDMKTFGYILFMALFGVVFNACFMVVIALTSPIFAAIGIMLTIPIVAFVDALVINSPLNASTIVGGLCILISFVLLSWKSIRDVAEKRRSE</sequence>
<accession>A0A9N9EXU9</accession>
<evidence type="ECO:0000256" key="1">
    <source>
        <dbReference type="SAM" id="Phobius"/>
    </source>
</evidence>
<keyword evidence="1" id="KW-0812">Transmembrane</keyword>
<keyword evidence="4" id="KW-1185">Reference proteome</keyword>
<dbReference type="SUPFAM" id="SSF103481">
    <property type="entry name" value="Multidrug resistance efflux transporter EmrE"/>
    <property type="match status" value="1"/>
</dbReference>
<feature type="transmembrane region" description="Helical" evidence="1">
    <location>
        <begin position="130"/>
        <end position="149"/>
    </location>
</feature>
<evidence type="ECO:0000313" key="4">
    <source>
        <dbReference type="Proteomes" id="UP000789759"/>
    </source>
</evidence>
<evidence type="ECO:0000313" key="3">
    <source>
        <dbReference type="EMBL" id="CAG8695422.1"/>
    </source>
</evidence>
<dbReference type="EMBL" id="CAJVQA010010303">
    <property type="protein sequence ID" value="CAG8695422.1"/>
    <property type="molecule type" value="Genomic_DNA"/>
</dbReference>
<name>A0A9N9EXU9_9GLOM</name>
<protein>
    <submittedName>
        <fullName evidence="3">14993_t:CDS:1</fullName>
    </submittedName>
</protein>
<gene>
    <name evidence="3" type="ORF">CPELLU_LOCUS11534</name>
</gene>